<dbReference type="Gene3D" id="1.10.1610.10">
    <property type="match status" value="1"/>
</dbReference>
<evidence type="ECO:0000256" key="9">
    <source>
        <dbReference type="ARBA" id="ARBA00047340"/>
    </source>
</evidence>
<evidence type="ECO:0000256" key="3">
    <source>
        <dbReference type="ARBA" id="ARBA00011991"/>
    </source>
</evidence>
<dbReference type="Proteomes" id="UP000244912">
    <property type="component" value="Unassembled WGS sequence"/>
</dbReference>
<dbReference type="InterPro" id="IPR017846">
    <property type="entry name" value="Nict_dMeBzImd_PRibTrfase_bact"/>
</dbReference>
<evidence type="ECO:0000256" key="6">
    <source>
        <dbReference type="ARBA" id="ARBA00022676"/>
    </source>
</evidence>
<dbReference type="GO" id="GO:0009236">
    <property type="term" value="P:cobalamin biosynthetic process"/>
    <property type="evidence" value="ECO:0007669"/>
    <property type="project" value="UniProtKB-UniRule"/>
</dbReference>
<reference evidence="12" key="1">
    <citation type="submission" date="2018-03" db="EMBL/GenBank/DDBJ databases">
        <authorList>
            <person name="Rodrigo-Torres L."/>
            <person name="Arahal R. D."/>
            <person name="Lucena T."/>
        </authorList>
    </citation>
    <scope>NUCLEOTIDE SEQUENCE [LARGE SCALE GENOMIC DNA]</scope>
    <source>
        <strain evidence="12">CECT 8504</strain>
    </source>
</reference>
<feature type="active site" description="Proton acceptor" evidence="10">
    <location>
        <position position="304"/>
    </location>
</feature>
<evidence type="ECO:0000313" key="12">
    <source>
        <dbReference type="Proteomes" id="UP000244912"/>
    </source>
</evidence>
<dbReference type="PANTHER" id="PTHR43463">
    <property type="entry name" value="NICOTINATE-NUCLEOTIDE--DIMETHYLBENZIMIDAZOLE PHOSPHORIBOSYLTRANSFERASE"/>
    <property type="match status" value="1"/>
</dbReference>
<evidence type="ECO:0000256" key="5">
    <source>
        <dbReference type="ARBA" id="ARBA00022573"/>
    </source>
</evidence>
<evidence type="ECO:0000256" key="8">
    <source>
        <dbReference type="ARBA" id="ARBA00030686"/>
    </source>
</evidence>
<dbReference type="PANTHER" id="PTHR43463:SF1">
    <property type="entry name" value="NICOTINATE-NUCLEOTIDE--DIMETHYLBENZIMIDAZOLE PHOSPHORIBOSYLTRANSFERASE"/>
    <property type="match status" value="1"/>
</dbReference>
<protein>
    <recommendedName>
        <fullName evidence="4 10">Nicotinate-nucleotide--dimethylbenzimidazole phosphoribosyltransferase</fullName>
        <shortName evidence="10">NN:DBI PRT</shortName>
        <ecNumber evidence="3 10">2.4.2.21</ecNumber>
    </recommendedName>
    <alternativeName>
        <fullName evidence="8 10">N(1)-alpha-phosphoribosyltransferase</fullName>
    </alternativeName>
</protein>
<evidence type="ECO:0000256" key="4">
    <source>
        <dbReference type="ARBA" id="ARBA00015486"/>
    </source>
</evidence>
<dbReference type="InterPro" id="IPR023195">
    <property type="entry name" value="Nict_dMeBzImd_PRibTrfase_N"/>
</dbReference>
<keyword evidence="7 10" id="KW-0808">Transferase</keyword>
<keyword evidence="12" id="KW-1185">Reference proteome</keyword>
<dbReference type="EC" id="2.4.2.21" evidence="3 10"/>
<evidence type="ECO:0000256" key="10">
    <source>
        <dbReference type="HAMAP-Rule" id="MF_00230"/>
    </source>
</evidence>
<dbReference type="UniPathway" id="UPA00061">
    <property type="reaction ID" value="UER00516"/>
</dbReference>
<evidence type="ECO:0000313" key="11">
    <source>
        <dbReference type="EMBL" id="SPJ23418.1"/>
    </source>
</evidence>
<accession>A0A2R8BTF9</accession>
<dbReference type="AlphaFoldDB" id="A0A2R8BTF9"/>
<organism evidence="11 12">
    <name type="scientific">Palleronia abyssalis</name>
    <dbReference type="NCBI Taxonomy" id="1501240"/>
    <lineage>
        <taxon>Bacteria</taxon>
        <taxon>Pseudomonadati</taxon>
        <taxon>Pseudomonadota</taxon>
        <taxon>Alphaproteobacteria</taxon>
        <taxon>Rhodobacterales</taxon>
        <taxon>Roseobacteraceae</taxon>
        <taxon>Palleronia</taxon>
    </lineage>
</organism>
<dbReference type="Pfam" id="PF02277">
    <property type="entry name" value="DBI_PRT"/>
    <property type="match status" value="1"/>
</dbReference>
<dbReference type="RefSeq" id="WP_108893254.1">
    <property type="nucleotide sequence ID" value="NZ_ONZF01000002.1"/>
</dbReference>
<name>A0A2R8BTF9_9RHOB</name>
<dbReference type="SUPFAM" id="SSF52733">
    <property type="entry name" value="Nicotinate mononucleotide:5,6-dimethylbenzimidazole phosphoribosyltransferase (CobT)"/>
    <property type="match status" value="1"/>
</dbReference>
<dbReference type="OrthoDB" id="9781491at2"/>
<comment type="function">
    <text evidence="10">Catalyzes the synthesis of alpha-ribazole-5'-phosphate from nicotinate mononucleotide (NAMN) and 5,6-dimethylbenzimidazole (DMB).</text>
</comment>
<dbReference type="HAMAP" id="MF_00230">
    <property type="entry name" value="CobT"/>
    <property type="match status" value="1"/>
</dbReference>
<keyword evidence="5 10" id="KW-0169">Cobalamin biosynthesis</keyword>
<dbReference type="Gene3D" id="3.40.50.10210">
    <property type="match status" value="1"/>
</dbReference>
<evidence type="ECO:0000256" key="7">
    <source>
        <dbReference type="ARBA" id="ARBA00022679"/>
    </source>
</evidence>
<dbReference type="InterPro" id="IPR036087">
    <property type="entry name" value="Nict_dMeBzImd_PRibTrfase_sf"/>
</dbReference>
<proteinExistence type="inferred from homology"/>
<gene>
    <name evidence="11" type="primary">cobU</name>
    <name evidence="10" type="synonym">cobT</name>
    <name evidence="11" type="ORF">PAA8504_01229</name>
</gene>
<evidence type="ECO:0000256" key="1">
    <source>
        <dbReference type="ARBA" id="ARBA00005049"/>
    </source>
</evidence>
<dbReference type="NCBIfam" id="NF000996">
    <property type="entry name" value="PRK00105.1"/>
    <property type="match status" value="1"/>
</dbReference>
<dbReference type="CDD" id="cd02439">
    <property type="entry name" value="DMB-PRT_CobT"/>
    <property type="match status" value="1"/>
</dbReference>
<dbReference type="NCBIfam" id="TIGR03160">
    <property type="entry name" value="cobT_DBIPRT"/>
    <property type="match status" value="1"/>
</dbReference>
<dbReference type="InterPro" id="IPR003200">
    <property type="entry name" value="Nict_dMeBzImd_PRibTrfase"/>
</dbReference>
<sequence>MKLDFSSLDALAAGLTDLPAIDHKAAEAAQARQAELTKPPGSLGRLEELAIFMAGWQGAARPRIDGAQALVFAGNHGICAQGVNPFPQEVTAAMVANFNAGGAAINQLCRVAGAEMLVVALDLDRPTRDFTQGPAMDEAEALDALRQGAEAVDTNASVLILGEMGIGNSTVAAALAHGVLGGKAEDWVGRGTGAVGDVLTKKRDVVRDGVARHAGLSPLGLLAALGGREQAAIAGAVLAARAARIPVMLDGFICTASTVPLWAIDPELLGHCLVAHRSAEGGHAKMLEAMGKRPILDLGMALGEGSGAAVALSVLRHALAMHDGMATFSEAGIG</sequence>
<keyword evidence="6 10" id="KW-0328">Glycosyltransferase</keyword>
<comment type="pathway">
    <text evidence="1 10">Nucleoside biosynthesis; alpha-ribazole biosynthesis; alpha-ribazole from 5,6-dimethylbenzimidazole: step 1/2.</text>
</comment>
<evidence type="ECO:0000256" key="2">
    <source>
        <dbReference type="ARBA" id="ARBA00007110"/>
    </source>
</evidence>
<comment type="similarity">
    <text evidence="2 10">Belongs to the CobT family.</text>
</comment>
<dbReference type="EMBL" id="ONZF01000002">
    <property type="protein sequence ID" value="SPJ23418.1"/>
    <property type="molecule type" value="Genomic_DNA"/>
</dbReference>
<dbReference type="GO" id="GO:0008939">
    <property type="term" value="F:nicotinate-nucleotide-dimethylbenzimidazole phosphoribosyltransferase activity"/>
    <property type="evidence" value="ECO:0007669"/>
    <property type="project" value="UniProtKB-UniRule"/>
</dbReference>
<comment type="catalytic activity">
    <reaction evidence="9 10">
        <text>5,6-dimethylbenzimidazole + nicotinate beta-D-ribonucleotide = alpha-ribazole 5'-phosphate + nicotinate + H(+)</text>
        <dbReference type="Rhea" id="RHEA:11196"/>
        <dbReference type="ChEBI" id="CHEBI:15378"/>
        <dbReference type="ChEBI" id="CHEBI:15890"/>
        <dbReference type="ChEBI" id="CHEBI:32544"/>
        <dbReference type="ChEBI" id="CHEBI:57502"/>
        <dbReference type="ChEBI" id="CHEBI:57918"/>
        <dbReference type="EC" id="2.4.2.21"/>
    </reaction>
</comment>